<evidence type="ECO:0000313" key="2">
    <source>
        <dbReference type="EMBL" id="KAF8654371.1"/>
    </source>
</evidence>
<dbReference type="Proteomes" id="UP000636709">
    <property type="component" value="Unassembled WGS sequence"/>
</dbReference>
<dbReference type="AlphaFoldDB" id="A0A835E0F8"/>
<accession>A0A835E0F8</accession>
<organism evidence="2 3">
    <name type="scientific">Digitaria exilis</name>
    <dbReference type="NCBI Taxonomy" id="1010633"/>
    <lineage>
        <taxon>Eukaryota</taxon>
        <taxon>Viridiplantae</taxon>
        <taxon>Streptophyta</taxon>
        <taxon>Embryophyta</taxon>
        <taxon>Tracheophyta</taxon>
        <taxon>Spermatophyta</taxon>
        <taxon>Magnoliopsida</taxon>
        <taxon>Liliopsida</taxon>
        <taxon>Poales</taxon>
        <taxon>Poaceae</taxon>
        <taxon>PACMAD clade</taxon>
        <taxon>Panicoideae</taxon>
        <taxon>Panicodae</taxon>
        <taxon>Paniceae</taxon>
        <taxon>Anthephorinae</taxon>
        <taxon>Digitaria</taxon>
    </lineage>
</organism>
<sequence length="130" mass="13494">MANRAPKTRSSSAGSMTVTVDPSPSSSSSAPPPPRGTSASAEVVGGADEATGQEEGVVEGERCGKRGPWPQELEEVMHLSQEVPFDEACSDGHRCSGSGCSSSCHDHAITTTDLGLALLDLLICLYLFMI</sequence>
<feature type="region of interest" description="Disordered" evidence="1">
    <location>
        <begin position="1"/>
        <end position="70"/>
    </location>
</feature>
<feature type="compositionally biased region" description="Polar residues" evidence="1">
    <location>
        <begin position="8"/>
        <end position="20"/>
    </location>
</feature>
<evidence type="ECO:0000313" key="3">
    <source>
        <dbReference type="Proteomes" id="UP000636709"/>
    </source>
</evidence>
<name>A0A835E0F8_9POAL</name>
<protein>
    <submittedName>
        <fullName evidence="2">Uncharacterized protein</fullName>
    </submittedName>
</protein>
<keyword evidence="3" id="KW-1185">Reference proteome</keyword>
<gene>
    <name evidence="2" type="ORF">HU200_061551</name>
</gene>
<evidence type="ECO:0000256" key="1">
    <source>
        <dbReference type="SAM" id="MobiDB-lite"/>
    </source>
</evidence>
<comment type="caution">
    <text evidence="2">The sequence shown here is derived from an EMBL/GenBank/DDBJ whole genome shotgun (WGS) entry which is preliminary data.</text>
</comment>
<dbReference type="EMBL" id="JACEFO010002615">
    <property type="protein sequence ID" value="KAF8654371.1"/>
    <property type="molecule type" value="Genomic_DNA"/>
</dbReference>
<proteinExistence type="predicted"/>
<reference evidence="2" key="1">
    <citation type="submission" date="2020-07" db="EMBL/GenBank/DDBJ databases">
        <title>Genome sequence and genetic diversity analysis of an under-domesticated orphan crop, white fonio (Digitaria exilis).</title>
        <authorList>
            <person name="Bennetzen J.L."/>
            <person name="Chen S."/>
            <person name="Ma X."/>
            <person name="Wang X."/>
            <person name="Yssel A.E.J."/>
            <person name="Chaluvadi S.R."/>
            <person name="Johnson M."/>
            <person name="Gangashetty P."/>
            <person name="Hamidou F."/>
            <person name="Sanogo M.D."/>
            <person name="Zwaenepoel A."/>
            <person name="Wallace J."/>
            <person name="Van De Peer Y."/>
            <person name="Van Deynze A."/>
        </authorList>
    </citation>
    <scope>NUCLEOTIDE SEQUENCE</scope>
    <source>
        <tissue evidence="2">Leaves</tissue>
    </source>
</reference>